<dbReference type="EMBL" id="BOMQ01000065">
    <property type="protein sequence ID" value="GIE52123.1"/>
    <property type="molecule type" value="Genomic_DNA"/>
</dbReference>
<reference evidence="1" key="1">
    <citation type="submission" date="2021-01" db="EMBL/GenBank/DDBJ databases">
        <title>Whole genome shotgun sequence of Actinoplanes nipponensis NBRC 14063.</title>
        <authorList>
            <person name="Komaki H."/>
            <person name="Tamura T."/>
        </authorList>
    </citation>
    <scope>NUCLEOTIDE SEQUENCE</scope>
    <source>
        <strain evidence="1">NBRC 14063</strain>
    </source>
</reference>
<proteinExistence type="predicted"/>
<gene>
    <name evidence="1" type="ORF">Ani05nite_56570</name>
</gene>
<dbReference type="Proteomes" id="UP000647172">
    <property type="component" value="Unassembled WGS sequence"/>
</dbReference>
<comment type="caution">
    <text evidence="1">The sequence shown here is derived from an EMBL/GenBank/DDBJ whole genome shotgun (WGS) entry which is preliminary data.</text>
</comment>
<evidence type="ECO:0000313" key="2">
    <source>
        <dbReference type="Proteomes" id="UP000647172"/>
    </source>
</evidence>
<name>A0A919JJW1_9ACTN</name>
<evidence type="ECO:0000313" key="1">
    <source>
        <dbReference type="EMBL" id="GIE52123.1"/>
    </source>
</evidence>
<accession>A0A919JJW1</accession>
<organism evidence="1 2">
    <name type="scientific">Actinoplanes nipponensis</name>
    <dbReference type="NCBI Taxonomy" id="135950"/>
    <lineage>
        <taxon>Bacteria</taxon>
        <taxon>Bacillati</taxon>
        <taxon>Actinomycetota</taxon>
        <taxon>Actinomycetes</taxon>
        <taxon>Micromonosporales</taxon>
        <taxon>Micromonosporaceae</taxon>
        <taxon>Actinoplanes</taxon>
    </lineage>
</organism>
<protein>
    <submittedName>
        <fullName evidence="1">Uncharacterized protein</fullName>
    </submittedName>
</protein>
<keyword evidence="2" id="KW-1185">Reference proteome</keyword>
<dbReference type="AlphaFoldDB" id="A0A919JJW1"/>
<sequence>MAGTIAVTPQVRWSAAGWLFDWTLGFLAERVTDPKVAAGIKEVVSENLGWLGLEDFGPGAARELRTLIGEHLLTAAEQELPAELTSRSQALNLLGELVSDVGGVKPA</sequence>